<feature type="transmembrane region" description="Helical" evidence="1">
    <location>
        <begin position="143"/>
        <end position="165"/>
    </location>
</feature>
<keyword evidence="3" id="KW-0378">Hydrolase</keyword>
<feature type="transmembrane region" description="Helical" evidence="1">
    <location>
        <begin position="75"/>
        <end position="93"/>
    </location>
</feature>
<dbReference type="RefSeq" id="WP_153972867.1">
    <property type="nucleotide sequence ID" value="NZ_JACRWE010000001.1"/>
</dbReference>
<name>A0ABR7JK02_9FIRM</name>
<feature type="transmembrane region" description="Helical" evidence="1">
    <location>
        <begin position="105"/>
        <end position="123"/>
    </location>
</feature>
<feature type="transmembrane region" description="Helical" evidence="1">
    <location>
        <begin position="197"/>
        <end position="216"/>
    </location>
</feature>
<dbReference type="GO" id="GO:0008237">
    <property type="term" value="F:metallopeptidase activity"/>
    <property type="evidence" value="ECO:0007669"/>
    <property type="project" value="UniProtKB-KW"/>
</dbReference>
<gene>
    <name evidence="3" type="ORF">H8923_00190</name>
</gene>
<evidence type="ECO:0000313" key="3">
    <source>
        <dbReference type="EMBL" id="MBC5995165.1"/>
    </source>
</evidence>
<dbReference type="Proteomes" id="UP000609849">
    <property type="component" value="Unassembled WGS sequence"/>
</dbReference>
<dbReference type="InterPro" id="IPR003675">
    <property type="entry name" value="Rce1/LyrA-like_dom"/>
</dbReference>
<keyword evidence="4" id="KW-1185">Reference proteome</keyword>
<keyword evidence="3" id="KW-0645">Protease</keyword>
<proteinExistence type="predicted"/>
<evidence type="ECO:0000256" key="1">
    <source>
        <dbReference type="SAM" id="Phobius"/>
    </source>
</evidence>
<keyword evidence="1" id="KW-0472">Membrane</keyword>
<protein>
    <submittedName>
        <fullName evidence="3">CPBP family intramembrane metalloprotease</fullName>
    </submittedName>
</protein>
<feature type="transmembrane region" description="Helical" evidence="1">
    <location>
        <begin position="222"/>
        <end position="242"/>
    </location>
</feature>
<feature type="transmembrane region" description="Helical" evidence="1">
    <location>
        <begin position="7"/>
        <end position="29"/>
    </location>
</feature>
<feature type="transmembrane region" description="Helical" evidence="1">
    <location>
        <begin position="171"/>
        <end position="190"/>
    </location>
</feature>
<feature type="transmembrane region" description="Helical" evidence="1">
    <location>
        <begin position="35"/>
        <end position="54"/>
    </location>
</feature>
<feature type="domain" description="CAAX prenyl protease 2/Lysostaphin resistance protein A-like" evidence="2">
    <location>
        <begin position="108"/>
        <end position="208"/>
    </location>
</feature>
<comment type="caution">
    <text evidence="3">The sequence shown here is derived from an EMBL/GenBank/DDBJ whole genome shotgun (WGS) entry which is preliminary data.</text>
</comment>
<reference evidence="3 4" key="1">
    <citation type="submission" date="2020-08" db="EMBL/GenBank/DDBJ databases">
        <authorList>
            <person name="Liu C."/>
            <person name="Sun Q."/>
        </authorList>
    </citation>
    <scope>NUCLEOTIDE SEQUENCE [LARGE SCALE GENOMIC DNA]</scope>
    <source>
        <strain evidence="3 4">NSJ-18</strain>
    </source>
</reference>
<keyword evidence="1" id="KW-0812">Transmembrane</keyword>
<keyword evidence="3" id="KW-0482">Metalloprotease</keyword>
<dbReference type="Pfam" id="PF02517">
    <property type="entry name" value="Rce1-like"/>
    <property type="match status" value="1"/>
</dbReference>
<evidence type="ECO:0000313" key="4">
    <source>
        <dbReference type="Proteomes" id="UP000609849"/>
    </source>
</evidence>
<dbReference type="EMBL" id="JACRWE010000001">
    <property type="protein sequence ID" value="MBC5995165.1"/>
    <property type="molecule type" value="Genomic_DNA"/>
</dbReference>
<keyword evidence="1" id="KW-1133">Transmembrane helix</keyword>
<evidence type="ECO:0000259" key="2">
    <source>
        <dbReference type="Pfam" id="PF02517"/>
    </source>
</evidence>
<organism evidence="3 4">
    <name type="scientific">Romboutsia faecis</name>
    <dbReference type="NCBI Taxonomy" id="2764597"/>
    <lineage>
        <taxon>Bacteria</taxon>
        <taxon>Bacillati</taxon>
        <taxon>Bacillota</taxon>
        <taxon>Clostridia</taxon>
        <taxon>Peptostreptococcales</taxon>
        <taxon>Peptostreptococcaceae</taxon>
        <taxon>Romboutsia</taxon>
    </lineage>
</organism>
<sequence>MNNKKRAIAAIIIYLLIMIIGVSINNNFFSMENNIGRLISLSVIQVVSSAYIFYTIKKYYGWKNIGFGKLNSKSLVWFLPYALILIAMGFSLVQSISENIGSFSYETWLTIILTLVGTSLAGFSEEVIFRGMILNSFKSDKSIIGAMIISSIGFSIVHITTIFMGKSLIEAIANVIYSSLLGFSFVALAIKLNNICPIVIFHVIWNFILMVSSSINVEISKVALLCNPVNIIIGAILWIIIIRNQIKKNKLKYNLDKVITW</sequence>
<accession>A0ABR7JK02</accession>